<dbReference type="Proteomes" id="UP000219036">
    <property type="component" value="Unassembled WGS sequence"/>
</dbReference>
<dbReference type="InterPro" id="IPR036429">
    <property type="entry name" value="SpoA-like_sf"/>
</dbReference>
<dbReference type="EMBL" id="OBEI01000001">
    <property type="protein sequence ID" value="SNZ03929.1"/>
    <property type="molecule type" value="Genomic_DNA"/>
</dbReference>
<dbReference type="RefSeq" id="WP_096999687.1">
    <property type="nucleotide sequence ID" value="NZ_OBEI01000001.1"/>
</dbReference>
<protein>
    <submittedName>
        <fullName evidence="2">Type III flagellar switch regulator (C-ring) FliN C-term</fullName>
    </submittedName>
</protein>
<reference evidence="3" key="1">
    <citation type="submission" date="2017-09" db="EMBL/GenBank/DDBJ databases">
        <authorList>
            <person name="Varghese N."/>
            <person name="Submissions S."/>
        </authorList>
    </citation>
    <scope>NUCLEOTIDE SEQUENCE [LARGE SCALE GENOMIC DNA]</scope>
    <source>
        <strain evidence="3">DSM 15103</strain>
    </source>
</reference>
<sequence>MFIKSDLFVMLVFAKGSDWAENLFRKLFSSEDIRTEVSEKVQILPEDIIFSVENDEQIFNRGIILKTPNLNTVRKKEKEIKHTKDIPLPVVLRIFKKTVPLSEVESIGETSEILLSNSKEVDVDLLINGDVVGKGILRREDEDFRLKITELYI</sequence>
<proteinExistence type="predicted"/>
<accession>A0A285N3C2</accession>
<keyword evidence="2" id="KW-0966">Cell projection</keyword>
<evidence type="ECO:0000259" key="1">
    <source>
        <dbReference type="Pfam" id="PF01052"/>
    </source>
</evidence>
<feature type="domain" description="Flagellar motor switch protein FliN-like C-terminal" evidence="1">
    <location>
        <begin position="84"/>
        <end position="151"/>
    </location>
</feature>
<dbReference type="OrthoDB" id="14195at2"/>
<evidence type="ECO:0000313" key="2">
    <source>
        <dbReference type="EMBL" id="SNZ03929.1"/>
    </source>
</evidence>
<organism evidence="2 3">
    <name type="scientific">Persephonella hydrogeniphila</name>
    <dbReference type="NCBI Taxonomy" id="198703"/>
    <lineage>
        <taxon>Bacteria</taxon>
        <taxon>Pseudomonadati</taxon>
        <taxon>Aquificota</taxon>
        <taxon>Aquificia</taxon>
        <taxon>Aquificales</taxon>
        <taxon>Hydrogenothermaceae</taxon>
        <taxon>Persephonella</taxon>
    </lineage>
</organism>
<keyword evidence="2" id="KW-0969">Cilium</keyword>
<keyword evidence="3" id="KW-1185">Reference proteome</keyword>
<name>A0A285N3C2_9AQUI</name>
<dbReference type="Gene3D" id="2.30.330.10">
    <property type="entry name" value="SpoA-like"/>
    <property type="match status" value="1"/>
</dbReference>
<dbReference type="Pfam" id="PF01052">
    <property type="entry name" value="FliMN_C"/>
    <property type="match status" value="1"/>
</dbReference>
<dbReference type="InterPro" id="IPR001543">
    <property type="entry name" value="FliN-like_C"/>
</dbReference>
<keyword evidence="2" id="KW-0282">Flagellum</keyword>
<gene>
    <name evidence="2" type="ORF">SAMN06265182_0509</name>
</gene>
<evidence type="ECO:0000313" key="3">
    <source>
        <dbReference type="Proteomes" id="UP000219036"/>
    </source>
</evidence>
<dbReference type="AlphaFoldDB" id="A0A285N3C2"/>
<dbReference type="SUPFAM" id="SSF101801">
    <property type="entry name" value="Surface presentation of antigens (SPOA)"/>
    <property type="match status" value="1"/>
</dbReference>